<name>A0A1C3E9X1_9PLAN</name>
<proteinExistence type="predicted"/>
<evidence type="ECO:0000313" key="1">
    <source>
        <dbReference type="EMBL" id="ODA30055.1"/>
    </source>
</evidence>
<gene>
    <name evidence="1" type="ORF">A6X21_06875</name>
</gene>
<keyword evidence="2" id="KW-1185">Reference proteome</keyword>
<sequence>MLLFLQFDIDPRWSMPFEDGSHFLLFMCPLCNEIPSFAAYSGGQLSGDYWSRTEGHYFACLSKAGSSESIRLAEAILIAKELFFEPLKDVAEHLPDTIRLGGEPFWLQEPEPVICSCGSNMVLISQIAENYGFDKQPGAPEQPDSFSANQYCLFLGNEVYIFACPRQCDSRAVWVTVQG</sequence>
<dbReference type="Proteomes" id="UP000094828">
    <property type="component" value="Unassembled WGS sequence"/>
</dbReference>
<protein>
    <recommendedName>
        <fullName evidence="3">DUF1963 domain-containing protein</fullName>
    </recommendedName>
</protein>
<dbReference type="AlphaFoldDB" id="A0A1C3E9X1"/>
<evidence type="ECO:0008006" key="3">
    <source>
        <dbReference type="Google" id="ProtNLM"/>
    </source>
</evidence>
<comment type="caution">
    <text evidence="1">The sequence shown here is derived from an EMBL/GenBank/DDBJ whole genome shotgun (WGS) entry which is preliminary data.</text>
</comment>
<accession>A0A1C3E9X1</accession>
<organism evidence="1 2">
    <name type="scientific">Planctopirus hydrillae</name>
    <dbReference type="NCBI Taxonomy" id="1841610"/>
    <lineage>
        <taxon>Bacteria</taxon>
        <taxon>Pseudomonadati</taxon>
        <taxon>Planctomycetota</taxon>
        <taxon>Planctomycetia</taxon>
        <taxon>Planctomycetales</taxon>
        <taxon>Planctomycetaceae</taxon>
        <taxon>Planctopirus</taxon>
    </lineage>
</organism>
<reference evidence="1 2" key="1">
    <citation type="submission" date="2016-05" db="EMBL/GenBank/DDBJ databases">
        <title>Genomic and physiological characterization of Planctopirus sp. isolated from fresh water lake.</title>
        <authorList>
            <person name="Subhash Y."/>
            <person name="Ramana C."/>
        </authorList>
    </citation>
    <scope>NUCLEOTIDE SEQUENCE [LARGE SCALE GENOMIC DNA]</scope>
    <source>
        <strain evidence="1 2">JC280</strain>
    </source>
</reference>
<dbReference type="EMBL" id="LYDR01000116">
    <property type="protein sequence ID" value="ODA30055.1"/>
    <property type="molecule type" value="Genomic_DNA"/>
</dbReference>
<evidence type="ECO:0000313" key="2">
    <source>
        <dbReference type="Proteomes" id="UP000094828"/>
    </source>
</evidence>